<feature type="region of interest" description="Disordered" evidence="1">
    <location>
        <begin position="1"/>
        <end position="22"/>
    </location>
</feature>
<sequence>MFVRSQSKRTPTLGKASSMSTRPSPLEINEILQRVLSFMTQSALRSSVSLVCHHWRQVASGLIHYHLQLDDDPKTWKDYSEKLFRADELTLGRTIKASSQRPVDFDPTWVKSWKQRMAALLSLNLSADNIQDSIPEGKEDNTRSHSRSNSSHSNERELLIRTLNVNLENWWPKYQEILSHFNPRHLTELTMDMPSGVDSMVSLNWIFEKSPKLVRLAISAHKWIHLEMAALEPNPFLLDPKDQNQSGRQLPLKSLSLHNMNVLPNALLSYTPKLGNLIELSLLAIFDLPSGSEKDSFYYDETRLRFWSQLAKDCPNLVALNYNCYNERANDIPVECFPRLMSWGFDCRIRTMAPMLTRLMTHGVENRITTLVIVPGTLDRGYTRPSLDPERDRALHRFLCSSPLLLHFSTGQVPMSLAVLCDYGDLESIWQCRGLRTLSMRLDNNRRYQGFLASNRHIFGYLGRVCPRLQELSLSLDSHVLAPESGVCLLTRLKYLRKLSLATEYPEPYGEKAFNARDLAWIRGCDGSDVDVNESQTSGSPLSPSSLLRSTVMGSWWKRDRGGHHVCDDYRYCLDRIREKSDLSHLSQTDAVLDRQRTQQENLYLSDYDRPLPMVDGLEDFEFCGSFLEIEAFYQARLFHLEQEHQERNNRQDLTQQQPSSTRRMTQPWPHLEHLTFMYGWCVSRRNKEAQKELLGVQQILKQLRPDIEVSCQFSEKALY</sequence>
<dbReference type="Gene3D" id="1.20.1280.50">
    <property type="match status" value="1"/>
</dbReference>
<reference evidence="2" key="1">
    <citation type="submission" date="2021-11" db="EMBL/GenBank/DDBJ databases">
        <authorList>
            <person name="Herlambang A."/>
            <person name="Guo Y."/>
            <person name="Takashima Y."/>
            <person name="Nishizawa T."/>
        </authorList>
    </citation>
    <scope>NUCLEOTIDE SEQUENCE</scope>
    <source>
        <strain evidence="2">E1425</strain>
    </source>
</reference>
<proteinExistence type="predicted"/>
<evidence type="ECO:0000256" key="1">
    <source>
        <dbReference type="SAM" id="MobiDB-lite"/>
    </source>
</evidence>
<dbReference type="Proteomes" id="UP000827284">
    <property type="component" value="Unassembled WGS sequence"/>
</dbReference>
<evidence type="ECO:0008006" key="4">
    <source>
        <dbReference type="Google" id="ProtNLM"/>
    </source>
</evidence>
<dbReference type="OrthoDB" id="2398646at2759"/>
<dbReference type="EMBL" id="BQFW01000004">
    <property type="protein sequence ID" value="GJJ70834.1"/>
    <property type="molecule type" value="Genomic_DNA"/>
</dbReference>
<evidence type="ECO:0000313" key="2">
    <source>
        <dbReference type="EMBL" id="GJJ70834.1"/>
    </source>
</evidence>
<feature type="region of interest" description="Disordered" evidence="1">
    <location>
        <begin position="647"/>
        <end position="666"/>
    </location>
</feature>
<gene>
    <name evidence="2" type="ORF">EMPS_03184</name>
</gene>
<reference evidence="2" key="2">
    <citation type="journal article" date="2022" name="Microbiol. Resour. Announc.">
        <title>Whole-Genome Sequence of Entomortierella parvispora E1425, a Mucoromycotan Fungus Associated with Burkholderiaceae-Related Endosymbiotic Bacteria.</title>
        <authorList>
            <person name="Herlambang A."/>
            <person name="Guo Y."/>
            <person name="Takashima Y."/>
            <person name="Narisawa K."/>
            <person name="Ohta H."/>
            <person name="Nishizawa T."/>
        </authorList>
    </citation>
    <scope>NUCLEOTIDE SEQUENCE</scope>
    <source>
        <strain evidence="2">E1425</strain>
    </source>
</reference>
<keyword evidence="3" id="KW-1185">Reference proteome</keyword>
<protein>
    <recommendedName>
        <fullName evidence="4">F-box domain-containing protein</fullName>
    </recommendedName>
</protein>
<comment type="caution">
    <text evidence="2">The sequence shown here is derived from an EMBL/GenBank/DDBJ whole genome shotgun (WGS) entry which is preliminary data.</text>
</comment>
<accession>A0A9P3H696</accession>
<name>A0A9P3H696_9FUNG</name>
<evidence type="ECO:0000313" key="3">
    <source>
        <dbReference type="Proteomes" id="UP000827284"/>
    </source>
</evidence>
<dbReference type="AlphaFoldDB" id="A0A9P3H696"/>
<feature type="compositionally biased region" description="Polar residues" evidence="1">
    <location>
        <begin position="652"/>
        <end position="665"/>
    </location>
</feature>
<feature type="region of interest" description="Disordered" evidence="1">
    <location>
        <begin position="132"/>
        <end position="153"/>
    </location>
</feature>
<dbReference type="InterPro" id="IPR032675">
    <property type="entry name" value="LRR_dom_sf"/>
</dbReference>
<dbReference type="Gene3D" id="3.80.10.10">
    <property type="entry name" value="Ribonuclease Inhibitor"/>
    <property type="match status" value="1"/>
</dbReference>
<organism evidence="2 3">
    <name type="scientific">Entomortierella parvispora</name>
    <dbReference type="NCBI Taxonomy" id="205924"/>
    <lineage>
        <taxon>Eukaryota</taxon>
        <taxon>Fungi</taxon>
        <taxon>Fungi incertae sedis</taxon>
        <taxon>Mucoromycota</taxon>
        <taxon>Mortierellomycotina</taxon>
        <taxon>Mortierellomycetes</taxon>
        <taxon>Mortierellales</taxon>
        <taxon>Mortierellaceae</taxon>
        <taxon>Entomortierella</taxon>
    </lineage>
</organism>